<comment type="caution">
    <text evidence="4">The sequence shown here is derived from an EMBL/GenBank/DDBJ whole genome shotgun (WGS) entry which is preliminary data.</text>
</comment>
<dbReference type="Proteomes" id="UP000319296">
    <property type="component" value="Unassembled WGS sequence"/>
</dbReference>
<feature type="domain" description="DNA helicase DnaB-like N-terminal" evidence="3">
    <location>
        <begin position="4"/>
        <end position="92"/>
    </location>
</feature>
<accession>A0A519BNZ6</accession>
<dbReference type="InterPro" id="IPR036185">
    <property type="entry name" value="DNA_heli_DnaB-like_N_sf"/>
</dbReference>
<name>A0A519BNZ6_9DELT</name>
<dbReference type="InterPro" id="IPR027417">
    <property type="entry name" value="P-loop_NTPase"/>
</dbReference>
<dbReference type="SUPFAM" id="SSF52540">
    <property type="entry name" value="P-loop containing nucleoside triphosphate hydrolases"/>
    <property type="match status" value="1"/>
</dbReference>
<keyword evidence="2" id="KW-0238">DNA-binding</keyword>
<dbReference type="Gene3D" id="3.40.50.300">
    <property type="entry name" value="P-loop containing nucleotide triphosphate hydrolases"/>
    <property type="match status" value="1"/>
</dbReference>
<dbReference type="AlphaFoldDB" id="A0A519BNZ6"/>
<dbReference type="Pfam" id="PF13481">
    <property type="entry name" value="AAA_25"/>
    <property type="match status" value="1"/>
</dbReference>
<dbReference type="InterPro" id="IPR007693">
    <property type="entry name" value="DNA_helicase_DnaB-like_N"/>
</dbReference>
<gene>
    <name evidence="4" type="ORF">EVG15_02455</name>
</gene>
<organism evidence="4 5">
    <name type="scientific">Candidatus Acididesulfobacter diazotrophicus</name>
    <dbReference type="NCBI Taxonomy" id="2597226"/>
    <lineage>
        <taxon>Bacteria</taxon>
        <taxon>Deltaproteobacteria</taxon>
        <taxon>Candidatus Acidulodesulfobacterales</taxon>
        <taxon>Candidatus Acididesulfobacter</taxon>
    </lineage>
</organism>
<protein>
    <recommendedName>
        <fullName evidence="3">DNA helicase DnaB-like N-terminal domain-containing protein</fullName>
    </recommendedName>
</protein>
<dbReference type="EMBL" id="SGBB01000003">
    <property type="protein sequence ID" value="RZD18983.1"/>
    <property type="molecule type" value="Genomic_DNA"/>
</dbReference>
<dbReference type="GO" id="GO:0003678">
    <property type="term" value="F:DNA helicase activity"/>
    <property type="evidence" value="ECO:0007669"/>
    <property type="project" value="InterPro"/>
</dbReference>
<evidence type="ECO:0000259" key="3">
    <source>
        <dbReference type="Pfam" id="PF00772"/>
    </source>
</evidence>
<keyword evidence="1" id="KW-0235">DNA replication</keyword>
<evidence type="ECO:0000313" key="5">
    <source>
        <dbReference type="Proteomes" id="UP000319296"/>
    </source>
</evidence>
<dbReference type="GO" id="GO:0006260">
    <property type="term" value="P:DNA replication"/>
    <property type="evidence" value="ECO:0007669"/>
    <property type="project" value="UniProtKB-KW"/>
</dbReference>
<sequence>MTENHIILTEQALLAGIIIDPKLVEEADTLTHSDFYDYRHREIFAKIKELHTAGKAIDLTNFAGTEYQDYVLELMQLPEGLLNINQYVQEIKNASLRRLLILRLADIINSNKNSNFTEIKAKILELSLKLEQNTLVKFDFKLPSSVTAKKTSFLLDDFIPLPAGAVTMISSRGGSGKSALALQIALRAADRQIPTLAWLSEDPDYTTKYRLEKISQFTEIQVNNDCLRFTDQIPFQVLKKSDNQISINPVFYEFKAACRDFKIIILDPLIAFYGGNENDNGEARQFMDLLTEWAKRDNKSIILIHHHAKFANLGDARGATALVDAARAHYTLEADKSDNKNIIVKIEKDNWGIKTFFRNEKNIQIFKENFEDKEAFQKENIINIRGL</sequence>
<dbReference type="InterPro" id="IPR016136">
    <property type="entry name" value="DNA_helicase_N/primase_C"/>
</dbReference>
<proteinExistence type="predicted"/>
<evidence type="ECO:0000256" key="1">
    <source>
        <dbReference type="ARBA" id="ARBA00022705"/>
    </source>
</evidence>
<dbReference type="Pfam" id="PF00772">
    <property type="entry name" value="DnaB"/>
    <property type="match status" value="1"/>
</dbReference>
<dbReference type="SUPFAM" id="SSF48024">
    <property type="entry name" value="N-terminal domain of DnaB helicase"/>
    <property type="match status" value="1"/>
</dbReference>
<dbReference type="GO" id="GO:0003677">
    <property type="term" value="F:DNA binding"/>
    <property type="evidence" value="ECO:0007669"/>
    <property type="project" value="UniProtKB-KW"/>
</dbReference>
<dbReference type="GO" id="GO:0005524">
    <property type="term" value="F:ATP binding"/>
    <property type="evidence" value="ECO:0007669"/>
    <property type="project" value="InterPro"/>
</dbReference>
<dbReference type="Gene3D" id="1.10.860.10">
    <property type="entry name" value="DNAb Helicase, Chain A"/>
    <property type="match status" value="1"/>
</dbReference>
<evidence type="ECO:0000313" key="4">
    <source>
        <dbReference type="EMBL" id="RZD18983.1"/>
    </source>
</evidence>
<evidence type="ECO:0000256" key="2">
    <source>
        <dbReference type="ARBA" id="ARBA00023125"/>
    </source>
</evidence>
<reference evidence="4 5" key="1">
    <citation type="journal article" date="2019" name="ISME J.">
        <title>Insights into ecological role of a new deltaproteobacterial order Candidatus Acidulodesulfobacterales by metagenomics and metatranscriptomics.</title>
        <authorList>
            <person name="Tan S."/>
            <person name="Liu J."/>
            <person name="Fang Y."/>
            <person name="Hedlund B.P."/>
            <person name="Lian Z.H."/>
            <person name="Huang L.Y."/>
            <person name="Li J.T."/>
            <person name="Huang L.N."/>
            <person name="Li W.J."/>
            <person name="Jiang H.C."/>
            <person name="Dong H.L."/>
            <person name="Shu W.S."/>
        </authorList>
    </citation>
    <scope>NUCLEOTIDE SEQUENCE [LARGE SCALE GENOMIC DNA]</scope>
    <source>
        <strain evidence="4">AP1</strain>
    </source>
</reference>